<evidence type="ECO:0000259" key="1">
    <source>
        <dbReference type="PROSITE" id="PS51746"/>
    </source>
</evidence>
<dbReference type="CDD" id="cd00143">
    <property type="entry name" value="PP2Cc"/>
    <property type="match status" value="1"/>
</dbReference>
<organism evidence="2 3">
    <name type="scientific">Hungatella effluvii</name>
    <dbReference type="NCBI Taxonomy" id="1096246"/>
    <lineage>
        <taxon>Bacteria</taxon>
        <taxon>Bacillati</taxon>
        <taxon>Bacillota</taxon>
        <taxon>Clostridia</taxon>
        <taxon>Lachnospirales</taxon>
        <taxon>Lachnospiraceae</taxon>
        <taxon>Hungatella</taxon>
    </lineage>
</organism>
<accession>A0A2V3XZL2</accession>
<name>A0A2V3XZL2_9FIRM</name>
<dbReference type="InterPro" id="IPR001932">
    <property type="entry name" value="PPM-type_phosphatase-like_dom"/>
</dbReference>
<comment type="caution">
    <text evidence="2">The sequence shown here is derived from an EMBL/GenBank/DDBJ whole genome shotgun (WGS) entry which is preliminary data.</text>
</comment>
<dbReference type="SMART" id="SM00332">
    <property type="entry name" value="PP2Cc"/>
    <property type="match status" value="1"/>
</dbReference>
<protein>
    <submittedName>
        <fullName evidence="2">Serine/threonine protein phosphatase PrpC</fullName>
    </submittedName>
</protein>
<gene>
    <name evidence="2" type="ORF">DFR60_1107</name>
</gene>
<dbReference type="InterPro" id="IPR036457">
    <property type="entry name" value="PPM-type-like_dom_sf"/>
</dbReference>
<dbReference type="SUPFAM" id="SSF81606">
    <property type="entry name" value="PP2C-like"/>
    <property type="match status" value="1"/>
</dbReference>
<dbReference type="EMBL" id="QJKD01000010">
    <property type="protein sequence ID" value="PXX51307.1"/>
    <property type="molecule type" value="Genomic_DNA"/>
</dbReference>
<dbReference type="AlphaFoldDB" id="A0A2V3XZL2"/>
<feature type="domain" description="PPM-type phosphatase" evidence="1">
    <location>
        <begin position="2"/>
        <end position="239"/>
    </location>
</feature>
<keyword evidence="3" id="KW-1185">Reference proteome</keyword>
<dbReference type="GO" id="GO:0004722">
    <property type="term" value="F:protein serine/threonine phosphatase activity"/>
    <property type="evidence" value="ECO:0007669"/>
    <property type="project" value="InterPro"/>
</dbReference>
<dbReference type="Gene3D" id="3.60.40.10">
    <property type="entry name" value="PPM-type phosphatase domain"/>
    <property type="match status" value="1"/>
</dbReference>
<dbReference type="Proteomes" id="UP000248057">
    <property type="component" value="Unassembled WGS sequence"/>
</dbReference>
<reference evidence="2 3" key="1">
    <citation type="submission" date="2018-05" db="EMBL/GenBank/DDBJ databases">
        <title>Genomic Encyclopedia of Type Strains, Phase IV (KMG-IV): sequencing the most valuable type-strain genomes for metagenomic binning, comparative biology and taxonomic classification.</title>
        <authorList>
            <person name="Goeker M."/>
        </authorList>
    </citation>
    <scope>NUCLEOTIDE SEQUENCE [LARGE SCALE GENOMIC DNA]</scope>
    <source>
        <strain evidence="2 3">DSM 24995</strain>
    </source>
</reference>
<proteinExistence type="predicted"/>
<evidence type="ECO:0000313" key="2">
    <source>
        <dbReference type="EMBL" id="PXX51307.1"/>
    </source>
</evidence>
<dbReference type="PROSITE" id="PS51746">
    <property type="entry name" value="PPM_2"/>
    <property type="match status" value="1"/>
</dbReference>
<dbReference type="PANTHER" id="PTHR47992">
    <property type="entry name" value="PROTEIN PHOSPHATASE"/>
    <property type="match status" value="1"/>
</dbReference>
<dbReference type="SMART" id="SM00331">
    <property type="entry name" value="PP2C_SIG"/>
    <property type="match status" value="1"/>
</dbReference>
<dbReference type="GeneID" id="86062874"/>
<sequence length="247" mass="27262">MKACALTDTGRVRTANQDYVYASVEPVGSLPNLFVVADGMGGHQAGDYASRYIVENLVSYLQYTENSQIVPLLREGILKVNTMLYQESKEKPELSGMGTTLVAAVADENTLYVANVGDSRLYLVRDRIRQVTKDHSYVEELVSLGRLERGSKDYKDKKNIITRAVGTEDKLLVDFFEVGLEPGDFILMCSDGLSNMLEDVEMEEIVGSDLELEEKAEKLITVANDNGGKDNIAVVLVDPQIGREVSL</sequence>
<dbReference type="InterPro" id="IPR015655">
    <property type="entry name" value="PP2C"/>
</dbReference>
<dbReference type="RefSeq" id="WP_110324162.1">
    <property type="nucleotide sequence ID" value="NZ_QJKD01000010.1"/>
</dbReference>
<dbReference type="Pfam" id="PF13672">
    <property type="entry name" value="PP2C_2"/>
    <property type="match status" value="1"/>
</dbReference>
<dbReference type="NCBIfam" id="NF033484">
    <property type="entry name" value="Stp1_PP2C_phos"/>
    <property type="match status" value="1"/>
</dbReference>
<evidence type="ECO:0000313" key="3">
    <source>
        <dbReference type="Proteomes" id="UP000248057"/>
    </source>
</evidence>